<dbReference type="Pfam" id="PF13639">
    <property type="entry name" value="zf-RING_2"/>
    <property type="match status" value="1"/>
</dbReference>
<keyword evidence="6" id="KW-0833">Ubl conjugation pathway</keyword>
<reference evidence="11" key="2">
    <citation type="submission" date="2016-03" db="EMBL/GenBank/DDBJ databases">
        <title>Full-length assembly of Arabidopsis thaliana Ler reveals the complement of translocations and inversions.</title>
        <authorList>
            <person name="Zapata L."/>
            <person name="Schneeberger K."/>
            <person name="Ossowski S."/>
        </authorList>
    </citation>
    <scope>NUCLEOTIDE SEQUENCE [LARGE SCALE GENOMIC DNA]</scope>
    <source>
        <tissue evidence="11">Leaf</tissue>
    </source>
</reference>
<evidence type="ECO:0000256" key="9">
    <source>
        <dbReference type="SAM" id="MobiDB-lite"/>
    </source>
</evidence>
<dbReference type="Gene3D" id="3.30.40.10">
    <property type="entry name" value="Zinc/RING finger domain, C3HC4 (zinc finger)"/>
    <property type="match status" value="1"/>
</dbReference>
<evidence type="ECO:0000313" key="11">
    <source>
        <dbReference type="EMBL" id="OAO91433.1"/>
    </source>
</evidence>
<dbReference type="SUPFAM" id="SSF57850">
    <property type="entry name" value="RING/U-box"/>
    <property type="match status" value="1"/>
</dbReference>
<evidence type="ECO:0000256" key="7">
    <source>
        <dbReference type="ARBA" id="ARBA00022833"/>
    </source>
</evidence>
<dbReference type="InterPro" id="IPR013083">
    <property type="entry name" value="Znf_RING/FYVE/PHD"/>
</dbReference>
<evidence type="ECO:0000256" key="4">
    <source>
        <dbReference type="ARBA" id="ARBA00022723"/>
    </source>
</evidence>
<dbReference type="InterPro" id="IPR001841">
    <property type="entry name" value="Znf_RING"/>
</dbReference>
<name>A0A178UCB9_ARATH</name>
<evidence type="ECO:0000256" key="2">
    <source>
        <dbReference type="ARBA" id="ARBA00012483"/>
    </source>
</evidence>
<dbReference type="PANTHER" id="PTHR46463">
    <property type="entry name" value="ZINC FINGER, RING/FYVE/PHD-TYPE"/>
    <property type="match status" value="1"/>
</dbReference>
<accession>A0A178UCB9</accession>
<dbReference type="Proteomes" id="UP000078284">
    <property type="component" value="Chromosome 5"/>
</dbReference>
<feature type="compositionally biased region" description="Basic and acidic residues" evidence="9">
    <location>
        <begin position="100"/>
        <end position="123"/>
    </location>
</feature>
<keyword evidence="5 8" id="KW-0863">Zinc-finger</keyword>
<dbReference type="EMBL" id="LUHQ01000005">
    <property type="protein sequence ID" value="OAO91433.1"/>
    <property type="molecule type" value="Genomic_DNA"/>
</dbReference>
<dbReference type="Proteomes" id="UP000426265">
    <property type="component" value="Unassembled WGS sequence"/>
</dbReference>
<dbReference type="EMBL" id="CACRSJ010000110">
    <property type="protein sequence ID" value="VYS66951.1"/>
    <property type="molecule type" value="Genomic_DNA"/>
</dbReference>
<evidence type="ECO:0000256" key="3">
    <source>
        <dbReference type="ARBA" id="ARBA00022679"/>
    </source>
</evidence>
<sequence>MGCVSSCFRVDDFEDYPNPSSSVNRSSPCPRCLVNNFLNLYISLFRRGETRSLPSSLQATNVSIATSTSYDNFMSNTFHSTPRPLPYDADPRYFRSRRDSLVSRRDKGSSHSHEESEPLRSDADVDSESFSVEGSKWANKLIISGEDSKEEFSKSSRRFLQSRTMSTGNEGVYITSDDEDVCPTCLEEYISENPKIVTKCSHHFHLSCIYEWMERSENCPVCGKVNTFHVLPSQFSASHLLVFQSQTQTPSRINRRVIQRSIE</sequence>
<evidence type="ECO:0000313" key="13">
    <source>
        <dbReference type="Proteomes" id="UP000078284"/>
    </source>
</evidence>
<evidence type="ECO:0000313" key="12">
    <source>
        <dbReference type="EMBL" id="VYS66951.1"/>
    </source>
</evidence>
<dbReference type="PANTHER" id="PTHR46463:SF91">
    <property type="entry name" value="RING_U-BOX SUPERFAMILY PROTEIN"/>
    <property type="match status" value="1"/>
</dbReference>
<dbReference type="GO" id="GO:0008270">
    <property type="term" value="F:zinc ion binding"/>
    <property type="evidence" value="ECO:0007669"/>
    <property type="project" value="UniProtKB-KW"/>
</dbReference>
<dbReference type="CDD" id="cd23116">
    <property type="entry name" value="RING-H2_AIRP1-like"/>
    <property type="match status" value="1"/>
</dbReference>
<dbReference type="GO" id="GO:0061630">
    <property type="term" value="F:ubiquitin protein ligase activity"/>
    <property type="evidence" value="ECO:0007669"/>
    <property type="project" value="UniProtKB-EC"/>
</dbReference>
<keyword evidence="7" id="KW-0862">Zinc</keyword>
<evidence type="ECO:0000256" key="8">
    <source>
        <dbReference type="PROSITE-ProRule" id="PRU00175"/>
    </source>
</evidence>
<dbReference type="EC" id="2.3.2.27" evidence="2"/>
<keyword evidence="3" id="KW-0808">Transferase</keyword>
<feature type="domain" description="RING-type" evidence="10">
    <location>
        <begin position="182"/>
        <end position="222"/>
    </location>
</feature>
<evidence type="ECO:0000256" key="6">
    <source>
        <dbReference type="ARBA" id="ARBA00022786"/>
    </source>
</evidence>
<protein>
    <recommendedName>
        <fullName evidence="2">RING-type E3 ubiquitin transferase</fullName>
        <ecNumber evidence="2">2.3.2.27</ecNumber>
    </recommendedName>
</protein>
<proteinExistence type="predicted"/>
<reference evidence="12 14" key="3">
    <citation type="submission" date="2019-11" db="EMBL/GenBank/DDBJ databases">
        <authorList>
            <person name="Jiao W.-B."/>
            <person name="Schneeberger K."/>
        </authorList>
    </citation>
    <scope>NUCLEOTIDE SEQUENCE [LARGE SCALE GENOMIC DNA]</scope>
    <source>
        <strain evidence="14">cv. An-1</strain>
    </source>
</reference>
<evidence type="ECO:0000256" key="1">
    <source>
        <dbReference type="ARBA" id="ARBA00000900"/>
    </source>
</evidence>
<dbReference type="AlphaFoldDB" id="A0A178UCB9"/>
<dbReference type="SMART" id="SM00184">
    <property type="entry name" value="RING"/>
    <property type="match status" value="1"/>
</dbReference>
<comment type="catalytic activity">
    <reaction evidence="1">
        <text>S-ubiquitinyl-[E2 ubiquitin-conjugating enzyme]-L-cysteine + [acceptor protein]-L-lysine = [E2 ubiquitin-conjugating enzyme]-L-cysteine + N(6)-ubiquitinyl-[acceptor protein]-L-lysine.</text>
        <dbReference type="EC" id="2.3.2.27"/>
    </reaction>
</comment>
<evidence type="ECO:0000256" key="5">
    <source>
        <dbReference type="ARBA" id="ARBA00022771"/>
    </source>
</evidence>
<keyword evidence="4" id="KW-0479">Metal-binding</keyword>
<evidence type="ECO:0000313" key="14">
    <source>
        <dbReference type="Proteomes" id="UP000426265"/>
    </source>
</evidence>
<dbReference type="ExpressionAtlas" id="A0A178UCB9">
    <property type="expression patterns" value="baseline and differential"/>
</dbReference>
<reference evidence="13" key="1">
    <citation type="journal article" date="2016" name="Proc. Natl. Acad. Sci. U.S.A.">
        <title>Chromosome-level assembly of Arabidopsis thaliana Ler reveals the extent of translocation and inversion polymorphisms.</title>
        <authorList>
            <person name="Zapata L."/>
            <person name="Ding J."/>
            <person name="Willing E.M."/>
            <person name="Hartwig B."/>
            <person name="Bezdan D."/>
            <person name="Jiao W.B."/>
            <person name="Patel V."/>
            <person name="Velikkakam James G."/>
            <person name="Koornneef M."/>
            <person name="Ossowski S."/>
            <person name="Schneeberger K."/>
        </authorList>
    </citation>
    <scope>NUCLEOTIDE SEQUENCE [LARGE SCALE GENOMIC DNA]</scope>
    <source>
        <strain evidence="13">cv. Landsberg erecta</strain>
    </source>
</reference>
<feature type="region of interest" description="Disordered" evidence="9">
    <location>
        <begin position="100"/>
        <end position="127"/>
    </location>
</feature>
<evidence type="ECO:0000259" key="10">
    <source>
        <dbReference type="PROSITE" id="PS50089"/>
    </source>
</evidence>
<dbReference type="PROSITE" id="PS50089">
    <property type="entry name" value="ZF_RING_2"/>
    <property type="match status" value="1"/>
</dbReference>
<organism evidence="11 13">
    <name type="scientific">Arabidopsis thaliana</name>
    <name type="common">Mouse-ear cress</name>
    <dbReference type="NCBI Taxonomy" id="3702"/>
    <lineage>
        <taxon>Eukaryota</taxon>
        <taxon>Viridiplantae</taxon>
        <taxon>Streptophyta</taxon>
        <taxon>Embryophyta</taxon>
        <taxon>Tracheophyta</taxon>
        <taxon>Spermatophyta</taxon>
        <taxon>Magnoliopsida</taxon>
        <taxon>eudicotyledons</taxon>
        <taxon>Gunneridae</taxon>
        <taxon>Pentapetalae</taxon>
        <taxon>rosids</taxon>
        <taxon>malvids</taxon>
        <taxon>Brassicales</taxon>
        <taxon>Brassicaceae</taxon>
        <taxon>Camelineae</taxon>
        <taxon>Arabidopsis</taxon>
    </lineage>
</organism>
<gene>
    <name evidence="11" type="ordered locus">AXX17_At5g15340</name>
    <name evidence="12" type="ORF">AN1_LOCUS22353</name>
</gene>